<accession>A0A4P8L3G1</accession>
<dbReference type="AlphaFoldDB" id="A0A4P8L3G1"/>
<dbReference type="RefSeq" id="WP_137424565.1">
    <property type="nucleotide sequence ID" value="NZ_CP040098.1"/>
</dbReference>
<dbReference type="KEGG" id="dax:FDQ92_09710"/>
<organism evidence="2 3">
    <name type="scientific">Desulfoglaeba alkanexedens ALDC</name>
    <dbReference type="NCBI Taxonomy" id="980445"/>
    <lineage>
        <taxon>Bacteria</taxon>
        <taxon>Pseudomonadati</taxon>
        <taxon>Thermodesulfobacteriota</taxon>
        <taxon>Syntrophobacteria</taxon>
        <taxon>Syntrophobacterales</taxon>
        <taxon>Syntrophobacteraceae</taxon>
        <taxon>Desulfoglaeba</taxon>
    </lineage>
</organism>
<protein>
    <submittedName>
        <fullName evidence="2">Cyclodeaminase/cyclohydrolase family protein</fullName>
    </submittedName>
</protein>
<reference evidence="2 3" key="1">
    <citation type="submission" date="2019-05" db="EMBL/GenBank/DDBJ databases">
        <title>The Complete Genome Sequence of the n-alkane-degrading Desulfoglaeba alkanexedens ALDC reveals multiple alkylsuccinate synthase gene clusters.</title>
        <authorList>
            <person name="Callaghan A.V."/>
            <person name="Davidova I.A."/>
            <person name="Duncan K.E."/>
            <person name="Morris B."/>
            <person name="McInerney M.J."/>
        </authorList>
    </citation>
    <scope>NUCLEOTIDE SEQUENCE [LARGE SCALE GENOMIC DNA]</scope>
    <source>
        <strain evidence="2 3">ALDC</strain>
    </source>
</reference>
<dbReference type="SUPFAM" id="SSF101262">
    <property type="entry name" value="Methenyltetrahydrofolate cyclohydrolase-like"/>
    <property type="match status" value="1"/>
</dbReference>
<keyword evidence="3" id="KW-1185">Reference proteome</keyword>
<dbReference type="Gene3D" id="1.20.120.680">
    <property type="entry name" value="Formiminotetrahydrofolate cyclodeaminase monomer, up-and-down helical bundle"/>
    <property type="match status" value="1"/>
</dbReference>
<gene>
    <name evidence="2" type="ORF">FDQ92_09710</name>
</gene>
<dbReference type="EMBL" id="CP040098">
    <property type="protein sequence ID" value="QCQ22409.1"/>
    <property type="molecule type" value="Genomic_DNA"/>
</dbReference>
<evidence type="ECO:0000313" key="2">
    <source>
        <dbReference type="EMBL" id="QCQ22409.1"/>
    </source>
</evidence>
<dbReference type="Proteomes" id="UP000298602">
    <property type="component" value="Chromosome"/>
</dbReference>
<dbReference type="GO" id="GO:0016787">
    <property type="term" value="F:hydrolase activity"/>
    <property type="evidence" value="ECO:0007669"/>
    <property type="project" value="UniProtKB-KW"/>
</dbReference>
<dbReference type="InterPro" id="IPR007044">
    <property type="entry name" value="Cyclodeamin/CycHdrlase"/>
</dbReference>
<feature type="domain" description="Cyclodeaminase/cyclohydrolase" evidence="1">
    <location>
        <begin position="3"/>
        <end position="164"/>
    </location>
</feature>
<dbReference type="Pfam" id="PF04961">
    <property type="entry name" value="FTCD_C"/>
    <property type="match status" value="1"/>
</dbReference>
<evidence type="ECO:0000259" key="1">
    <source>
        <dbReference type="Pfam" id="PF04961"/>
    </source>
</evidence>
<sequence length="206" mass="22548">MTQEFLHALAHDRPVPGGGAAAAHAAVVALALLQKIVRVETERPWLSPEAKGARADLLERTIALSRNLQALREGDGKTYLAWTEARRNGPGSEAAEAALLAAAASPRAIMETVYEAYEIVRQCAVFVRRHLIPDVLVAAEMLEAAFRGAAHIARANLDRLSGPKPGEALQQQQIHLDRLESRFEEIRRRTRFLTAGRISPPEQAGR</sequence>
<dbReference type="InterPro" id="IPR036178">
    <property type="entry name" value="Formintransfe-cycloase-like_sf"/>
</dbReference>
<name>A0A4P8L3G1_9BACT</name>
<reference evidence="2 3" key="2">
    <citation type="submission" date="2019-05" db="EMBL/GenBank/DDBJ databases">
        <authorList>
            <person name="Suflita J.M."/>
            <person name="Marks C.R."/>
        </authorList>
    </citation>
    <scope>NUCLEOTIDE SEQUENCE [LARGE SCALE GENOMIC DNA]</scope>
    <source>
        <strain evidence="2 3">ALDC</strain>
    </source>
</reference>
<evidence type="ECO:0000313" key="3">
    <source>
        <dbReference type="Proteomes" id="UP000298602"/>
    </source>
</evidence>
<keyword evidence="2" id="KW-0378">Hydrolase</keyword>
<proteinExistence type="predicted"/>